<dbReference type="Gene3D" id="2.60.40.1180">
    <property type="entry name" value="Golgi alpha-mannosidase II"/>
    <property type="match status" value="2"/>
</dbReference>
<dbReference type="PANTHER" id="PTHR22762:SF131">
    <property type="entry name" value="GLYCOSIDE HYDROLASE FAMILY 31 N-TERMINAL DOMAIN-CONTAINING PROTEIN"/>
    <property type="match status" value="1"/>
</dbReference>
<dbReference type="Gene3D" id="3.20.20.80">
    <property type="entry name" value="Glycosidases"/>
    <property type="match status" value="1"/>
</dbReference>
<keyword evidence="10" id="KW-0732">Signal</keyword>
<keyword evidence="4" id="KW-0472">Membrane</keyword>
<sequence length="918" mass="103155">MASPNAIRRSGLLCLLSLLISFVSFVEPRYVMLNDNKLNKANENVFTYSKVAMLNRPEKPTKNNFRFEMDQIEQLYGPANSLQCTMDDSARFDCHPDTGAHAAACEARGCCWAPASTLKVIDVPYCFFPTNYNGYYLDQAKNTESGFSSRLLRPSYSKSGWPGDVFELQLEVAYETKTRLHFKIYDPNNKRYEVPIPTPKVTEIPDALAYGVNVIPNPFGIAVFRKSTGAVLFNSEIPQAPLIFSDQFLQMSTATGSGLIYGLGEHQNPFLINSTWKQFSFWARDVFPMDNTNLYGSHPFYLGMEKDGSAYGVFMLNSNAMDVEIQPMPAVTFRTIGGILDFYVFTGPTPDDVIRQYTEVIGLPVMPPYWSFGFHLCRYGYKNSTEVQTVINRNRALGIPYEVQWTDIDYMDRYLDWTYDKEAYGTLPDVVKNLHDHDQKHIIIVDPGISNQYPGSYAPYDDGVKAGIFVKNATGQILVGSVWPGKTAFPDFSHPGAAEWWYQHANNFHKEIPYDGLWTDMNEPSNMGRGGSTVGCTNNKLDKPPYTPGIRDGDLTSNTLCPSAKHYEHNHYDVHSLYGHMEANATHAALQRILGKRSLVITRSSFAGTGQFAGHWSGDIASSWEDMYYTIPQMLNFQMFGIPMFGADICGFREDTTEELCVRWMQLGAFYPFMRNHNDIHSKDQDPAVFSANAQKAMKLALLLRYSLLPHLYTLMHDSHISGSAVVRPLFFQYPTDKNTYVIDRQFLWGDTLLISPVLTQGQTVVSAYFPRDLWYDIYEGQKIVGNGSAVQLQAPIQKINVHVRGGSIVPMQQPDVTTVAARKKPFGLLVALNVSMQASGTLYWDDGESLDTDKAGTFTSIHFTADKDQLTSQLQHVGYRSEMTIDSVRVMGLSSCPTSATVNSRDVTVYCHGETKV</sequence>
<dbReference type="InterPro" id="IPR044913">
    <property type="entry name" value="P_trefoil_dom_sf"/>
</dbReference>
<dbReference type="Gene3D" id="2.60.40.1760">
    <property type="entry name" value="glycosyl hydrolase (family 31)"/>
    <property type="match status" value="1"/>
</dbReference>
<keyword evidence="7 9" id="KW-0326">Glycosidase</keyword>
<comment type="subcellular location">
    <subcellularLocation>
        <location evidence="1">Membrane</location>
    </subcellularLocation>
</comment>
<dbReference type="GO" id="GO:0016020">
    <property type="term" value="C:membrane"/>
    <property type="evidence" value="ECO:0007669"/>
    <property type="project" value="UniProtKB-SubCell"/>
</dbReference>
<dbReference type="SUPFAM" id="SSF51011">
    <property type="entry name" value="Glycosyl hydrolase domain"/>
    <property type="match status" value="1"/>
</dbReference>
<evidence type="ECO:0000313" key="13">
    <source>
        <dbReference type="Proteomes" id="UP001209878"/>
    </source>
</evidence>
<feature type="domain" description="P-type" evidence="11">
    <location>
        <begin position="82"/>
        <end position="130"/>
    </location>
</feature>
<proteinExistence type="inferred from homology"/>
<organism evidence="12 13">
    <name type="scientific">Ridgeia piscesae</name>
    <name type="common">Tubeworm</name>
    <dbReference type="NCBI Taxonomy" id="27915"/>
    <lineage>
        <taxon>Eukaryota</taxon>
        <taxon>Metazoa</taxon>
        <taxon>Spiralia</taxon>
        <taxon>Lophotrochozoa</taxon>
        <taxon>Annelida</taxon>
        <taxon>Polychaeta</taxon>
        <taxon>Sedentaria</taxon>
        <taxon>Canalipalpata</taxon>
        <taxon>Sabellida</taxon>
        <taxon>Siboglinidae</taxon>
        <taxon>Ridgeia</taxon>
    </lineage>
</organism>
<comment type="caution">
    <text evidence="8">Lacks conserved residue(s) required for the propagation of feature annotation.</text>
</comment>
<dbReference type="InterPro" id="IPR011013">
    <property type="entry name" value="Gal_mutarotase_sf_dom"/>
</dbReference>
<dbReference type="SMART" id="SM00018">
    <property type="entry name" value="PD"/>
    <property type="match status" value="1"/>
</dbReference>
<reference evidence="12" key="1">
    <citation type="journal article" date="2023" name="Mol. Biol. Evol.">
        <title>Third-Generation Sequencing Reveals the Adaptive Role of the Epigenome in Three Deep-Sea Polychaetes.</title>
        <authorList>
            <person name="Perez M."/>
            <person name="Aroh O."/>
            <person name="Sun Y."/>
            <person name="Lan Y."/>
            <person name="Juniper S.K."/>
            <person name="Young C.R."/>
            <person name="Angers B."/>
            <person name="Qian P.Y."/>
        </authorList>
    </citation>
    <scope>NUCLEOTIDE SEQUENCE</scope>
    <source>
        <strain evidence="12">R07B-5</strain>
    </source>
</reference>
<dbReference type="CDD" id="cd06602">
    <property type="entry name" value="GH31_MGAM_SI_GAA"/>
    <property type="match status" value="1"/>
</dbReference>
<dbReference type="CDD" id="cd14752">
    <property type="entry name" value="GH31_N"/>
    <property type="match status" value="1"/>
</dbReference>
<evidence type="ECO:0000256" key="9">
    <source>
        <dbReference type="RuleBase" id="RU361185"/>
    </source>
</evidence>
<keyword evidence="13" id="KW-1185">Reference proteome</keyword>
<dbReference type="AlphaFoldDB" id="A0AAD9L0Q8"/>
<dbReference type="InterPro" id="IPR000519">
    <property type="entry name" value="P_trefoil_dom"/>
</dbReference>
<dbReference type="InterPro" id="IPR048395">
    <property type="entry name" value="Glyco_hydro_31_C"/>
</dbReference>
<dbReference type="Pfam" id="PF00088">
    <property type="entry name" value="Trefoil"/>
    <property type="match status" value="1"/>
</dbReference>
<dbReference type="PROSITE" id="PS00707">
    <property type="entry name" value="GLYCOSYL_HYDROL_F31_2"/>
    <property type="match status" value="1"/>
</dbReference>
<dbReference type="Proteomes" id="UP001209878">
    <property type="component" value="Unassembled WGS sequence"/>
</dbReference>
<dbReference type="InterPro" id="IPR017853">
    <property type="entry name" value="GH"/>
</dbReference>
<dbReference type="Pfam" id="PF13802">
    <property type="entry name" value="Gal_mutarotas_2"/>
    <property type="match status" value="1"/>
</dbReference>
<dbReference type="GO" id="GO:0004558">
    <property type="term" value="F:alpha-1,4-glucosidase activity"/>
    <property type="evidence" value="ECO:0007669"/>
    <property type="project" value="TreeGrafter"/>
</dbReference>
<dbReference type="FunFam" id="2.60.40.1180:FF:000001">
    <property type="entry name" value="Maltase-glucoamylase, intestinal"/>
    <property type="match status" value="1"/>
</dbReference>
<evidence type="ECO:0000256" key="6">
    <source>
        <dbReference type="ARBA" id="ARBA00023180"/>
    </source>
</evidence>
<dbReference type="Pfam" id="PF21365">
    <property type="entry name" value="Glyco_hydro_31_3rd"/>
    <property type="match status" value="1"/>
</dbReference>
<gene>
    <name evidence="12" type="ORF">NP493_410g04035</name>
</gene>
<dbReference type="Gene3D" id="4.10.110.10">
    <property type="entry name" value="Spasmolytic Protein, domain 1"/>
    <property type="match status" value="1"/>
</dbReference>
<dbReference type="Pfam" id="PF01055">
    <property type="entry name" value="Glyco_hydro_31_2nd"/>
    <property type="match status" value="1"/>
</dbReference>
<dbReference type="InterPro" id="IPR013780">
    <property type="entry name" value="Glyco_hydro_b"/>
</dbReference>
<dbReference type="GO" id="GO:0030246">
    <property type="term" value="F:carbohydrate binding"/>
    <property type="evidence" value="ECO:0007669"/>
    <property type="project" value="InterPro"/>
</dbReference>
<evidence type="ECO:0000256" key="1">
    <source>
        <dbReference type="ARBA" id="ARBA00004370"/>
    </source>
</evidence>
<dbReference type="InterPro" id="IPR030458">
    <property type="entry name" value="Glyco_hydro_31_AS"/>
</dbReference>
<evidence type="ECO:0000313" key="12">
    <source>
        <dbReference type="EMBL" id="KAK2181122.1"/>
    </source>
</evidence>
<evidence type="ECO:0000256" key="4">
    <source>
        <dbReference type="ARBA" id="ARBA00023136"/>
    </source>
</evidence>
<dbReference type="CDD" id="cd00111">
    <property type="entry name" value="Trefoil"/>
    <property type="match status" value="1"/>
</dbReference>
<evidence type="ECO:0000256" key="3">
    <source>
        <dbReference type="ARBA" id="ARBA00022801"/>
    </source>
</evidence>
<feature type="signal peptide" evidence="10">
    <location>
        <begin position="1"/>
        <end position="28"/>
    </location>
</feature>
<evidence type="ECO:0000256" key="2">
    <source>
        <dbReference type="ARBA" id="ARBA00007806"/>
    </source>
</evidence>
<dbReference type="InterPro" id="IPR025887">
    <property type="entry name" value="Glyco_hydro_31_N_dom"/>
</dbReference>
<dbReference type="PROSITE" id="PS00129">
    <property type="entry name" value="GLYCOSYL_HYDROL_F31_1"/>
    <property type="match status" value="1"/>
</dbReference>
<dbReference type="PROSITE" id="PS51448">
    <property type="entry name" value="P_TREFOIL_2"/>
    <property type="match status" value="1"/>
</dbReference>
<dbReference type="InterPro" id="IPR030459">
    <property type="entry name" value="Glyco_hydro_31_CS"/>
</dbReference>
<keyword evidence="6" id="KW-0325">Glycoprotein</keyword>
<comment type="caution">
    <text evidence="12">The sequence shown here is derived from an EMBL/GenBank/DDBJ whole genome shotgun (WGS) entry which is preliminary data.</text>
</comment>
<dbReference type="EMBL" id="JAODUO010000410">
    <property type="protein sequence ID" value="KAK2181122.1"/>
    <property type="molecule type" value="Genomic_DNA"/>
</dbReference>
<evidence type="ECO:0000256" key="8">
    <source>
        <dbReference type="PROSITE-ProRule" id="PRU00779"/>
    </source>
</evidence>
<dbReference type="FunFam" id="3.20.20.80:FF:000016">
    <property type="entry name" value="Maltase-glucoamylase, intestinal"/>
    <property type="match status" value="1"/>
</dbReference>
<dbReference type="FunFam" id="2.60.40.1760:FF:000001">
    <property type="entry name" value="Maltase-glucoamylase, intestinal"/>
    <property type="match status" value="1"/>
</dbReference>
<evidence type="ECO:0000256" key="5">
    <source>
        <dbReference type="ARBA" id="ARBA00023157"/>
    </source>
</evidence>
<dbReference type="GO" id="GO:0005975">
    <property type="term" value="P:carbohydrate metabolic process"/>
    <property type="evidence" value="ECO:0007669"/>
    <property type="project" value="InterPro"/>
</dbReference>
<evidence type="ECO:0000259" key="11">
    <source>
        <dbReference type="PROSITE" id="PS51448"/>
    </source>
</evidence>
<protein>
    <recommendedName>
        <fullName evidence="11">P-type domain-containing protein</fullName>
    </recommendedName>
</protein>
<keyword evidence="5" id="KW-1015">Disulfide bond</keyword>
<feature type="chain" id="PRO_5042242620" description="P-type domain-containing protein" evidence="10">
    <location>
        <begin position="29"/>
        <end position="918"/>
    </location>
</feature>
<evidence type="ECO:0000256" key="7">
    <source>
        <dbReference type="ARBA" id="ARBA00023295"/>
    </source>
</evidence>
<name>A0AAD9L0Q8_RIDPI</name>
<evidence type="ECO:0000256" key="10">
    <source>
        <dbReference type="SAM" id="SignalP"/>
    </source>
</evidence>
<accession>A0AAD9L0Q8</accession>
<dbReference type="SUPFAM" id="SSF51445">
    <property type="entry name" value="(Trans)glycosidases"/>
    <property type="match status" value="1"/>
</dbReference>
<comment type="similarity">
    <text evidence="2 9">Belongs to the glycosyl hydrolase 31 family.</text>
</comment>
<dbReference type="SUPFAM" id="SSF74650">
    <property type="entry name" value="Galactose mutarotase-like"/>
    <property type="match status" value="1"/>
</dbReference>
<keyword evidence="3 9" id="KW-0378">Hydrolase</keyword>
<dbReference type="PANTHER" id="PTHR22762">
    <property type="entry name" value="ALPHA-GLUCOSIDASE"/>
    <property type="match status" value="1"/>
</dbReference>
<dbReference type="InterPro" id="IPR000322">
    <property type="entry name" value="Glyco_hydro_31_TIM"/>
</dbReference>